<dbReference type="Pfam" id="PF09237">
    <property type="entry name" value="GAGA"/>
    <property type="match status" value="1"/>
</dbReference>
<sequence length="591" mass="66534">MALKRKASSEGIAIPKRLQKQHLEDNLGTSNRQITADKAIKLLTPIQDLDSIDEIVHSDDGDPAYSARGSPSAMSHEMHETPATPMSTTSSRYPSELKTIRCPFEGCDKAFNRPARLQEHIRSHNNERIFQCEFEGCDKSFLRPSHLAHHVKSAHSDIRDYPCDRPGCGKSFVNGSRLRRHLAAHDGRDQHRCTEYPPCNETFRKHSTLQKHITTVHKNLKPFPCTKLHPVTGEKCEMAFDTAGNLRNHESRVHSEKRFTCMECSESQSAQQPGLEQDSDQDFSFPTYASLQEHIRTVHPPTCPQCPLVCSTSRELRRHLEVAHGDISLEDRKVFPCNFNGCGRHFTRQGNLTVHIRTVHEGEKRFVCGEADLSKSKKVENWDGIGCGNRYGSKLALEDHIRTHHMGLKNAKAMRRERQGLAPRSQLPQKSVTTLSALTGQGYVEDSGRQIKCFDESCSHRFHRDYDLWIHMTTKHECSEDNVENLFLQRALLADNSGSAGNSLGMYGLEFDQDGQYSHHFYNEGDSSDVAFGSQSNDSVHLPAQPGLNADYLMQDIPTGSDTGNIDSMIPSHDEMALIDPVLAYSMSMEE</sequence>
<accession>A0A9W4IP57</accession>
<dbReference type="PROSITE" id="PS00028">
    <property type="entry name" value="ZINC_FINGER_C2H2_1"/>
    <property type="match status" value="5"/>
</dbReference>
<keyword evidence="3 5" id="KW-0863">Zinc-finger</keyword>
<dbReference type="GO" id="GO:0005634">
    <property type="term" value="C:nucleus"/>
    <property type="evidence" value="ECO:0007669"/>
    <property type="project" value="UniProtKB-ARBA"/>
</dbReference>
<dbReference type="AlphaFoldDB" id="A0A9W4IP57"/>
<dbReference type="InterPro" id="IPR050329">
    <property type="entry name" value="GLI_C2H2-zinc-finger"/>
</dbReference>
<dbReference type="InterPro" id="IPR013087">
    <property type="entry name" value="Znf_C2H2_type"/>
</dbReference>
<dbReference type="OrthoDB" id="4748970at2759"/>
<evidence type="ECO:0000256" key="4">
    <source>
        <dbReference type="ARBA" id="ARBA00022833"/>
    </source>
</evidence>
<feature type="domain" description="C2H2-type" evidence="7">
    <location>
        <begin position="191"/>
        <end position="222"/>
    </location>
</feature>
<evidence type="ECO:0000256" key="6">
    <source>
        <dbReference type="SAM" id="MobiDB-lite"/>
    </source>
</evidence>
<dbReference type="Proteomes" id="UP001152646">
    <property type="component" value="Unassembled WGS sequence"/>
</dbReference>
<dbReference type="GO" id="GO:0045944">
    <property type="term" value="P:positive regulation of transcription by RNA polymerase II"/>
    <property type="evidence" value="ECO:0007669"/>
    <property type="project" value="UniProtKB-ARBA"/>
</dbReference>
<protein>
    <recommendedName>
        <fullName evidence="7">C2H2-type domain-containing protein</fullName>
    </recommendedName>
</protein>
<evidence type="ECO:0000256" key="1">
    <source>
        <dbReference type="ARBA" id="ARBA00022723"/>
    </source>
</evidence>
<dbReference type="Pfam" id="PF00096">
    <property type="entry name" value="zf-C2H2"/>
    <property type="match status" value="4"/>
</dbReference>
<dbReference type="GO" id="GO:0008270">
    <property type="term" value="F:zinc ion binding"/>
    <property type="evidence" value="ECO:0007669"/>
    <property type="project" value="UniProtKB-KW"/>
</dbReference>
<evidence type="ECO:0000313" key="9">
    <source>
        <dbReference type="Proteomes" id="UP001152646"/>
    </source>
</evidence>
<name>A0A9W4IP57_9EURO</name>
<feature type="domain" description="C2H2-type" evidence="7">
    <location>
        <begin position="161"/>
        <end position="190"/>
    </location>
</feature>
<feature type="domain" description="C2H2-type" evidence="7">
    <location>
        <begin position="335"/>
        <end position="365"/>
    </location>
</feature>
<dbReference type="SUPFAM" id="SSF57667">
    <property type="entry name" value="beta-beta-alpha zinc fingers"/>
    <property type="match status" value="3"/>
</dbReference>
<dbReference type="InterPro" id="IPR036236">
    <property type="entry name" value="Znf_C2H2_sf"/>
</dbReference>
<dbReference type="PANTHER" id="PTHR19818:SF139">
    <property type="entry name" value="PAIR-RULE PROTEIN ODD-PAIRED"/>
    <property type="match status" value="1"/>
</dbReference>
<evidence type="ECO:0000256" key="2">
    <source>
        <dbReference type="ARBA" id="ARBA00022737"/>
    </source>
</evidence>
<evidence type="ECO:0000259" key="7">
    <source>
        <dbReference type="PROSITE" id="PS50157"/>
    </source>
</evidence>
<dbReference type="PROSITE" id="PS50157">
    <property type="entry name" value="ZINC_FINGER_C2H2_2"/>
    <property type="match status" value="6"/>
</dbReference>
<evidence type="ECO:0000256" key="5">
    <source>
        <dbReference type="PROSITE-ProRule" id="PRU00042"/>
    </source>
</evidence>
<organism evidence="8 9">
    <name type="scientific">Penicillium salamii</name>
    <dbReference type="NCBI Taxonomy" id="1612424"/>
    <lineage>
        <taxon>Eukaryota</taxon>
        <taxon>Fungi</taxon>
        <taxon>Dikarya</taxon>
        <taxon>Ascomycota</taxon>
        <taxon>Pezizomycotina</taxon>
        <taxon>Eurotiomycetes</taxon>
        <taxon>Eurotiomycetidae</taxon>
        <taxon>Eurotiales</taxon>
        <taxon>Aspergillaceae</taxon>
        <taxon>Penicillium</taxon>
    </lineage>
</organism>
<dbReference type="GO" id="GO:0000981">
    <property type="term" value="F:DNA-binding transcription factor activity, RNA polymerase II-specific"/>
    <property type="evidence" value="ECO:0007669"/>
    <property type="project" value="TreeGrafter"/>
</dbReference>
<dbReference type="GO" id="GO:0000978">
    <property type="term" value="F:RNA polymerase II cis-regulatory region sequence-specific DNA binding"/>
    <property type="evidence" value="ECO:0007669"/>
    <property type="project" value="TreeGrafter"/>
</dbReference>
<comment type="caution">
    <text evidence="8">The sequence shown here is derived from an EMBL/GenBank/DDBJ whole genome shotgun (WGS) entry which is preliminary data.</text>
</comment>
<dbReference type="SMART" id="SM00355">
    <property type="entry name" value="ZnF_C2H2"/>
    <property type="match status" value="10"/>
</dbReference>
<dbReference type="PANTHER" id="PTHR19818">
    <property type="entry name" value="ZINC FINGER PROTEIN ZIC AND GLI"/>
    <property type="match status" value="1"/>
</dbReference>
<dbReference type="InterPro" id="IPR015318">
    <property type="entry name" value="Znf_GAGA-bd_fac"/>
</dbReference>
<feature type="region of interest" description="Disordered" evidence="6">
    <location>
        <begin position="57"/>
        <end position="94"/>
    </location>
</feature>
<proteinExistence type="predicted"/>
<gene>
    <name evidence="8" type="ORF">PSALAMII_LOCUS2262</name>
</gene>
<keyword evidence="4" id="KW-0862">Zinc</keyword>
<evidence type="ECO:0000256" key="3">
    <source>
        <dbReference type="ARBA" id="ARBA00022771"/>
    </source>
</evidence>
<feature type="compositionally biased region" description="Polar residues" evidence="6">
    <location>
        <begin position="84"/>
        <end position="93"/>
    </location>
</feature>
<keyword evidence="2" id="KW-0677">Repeat</keyword>
<feature type="domain" description="C2H2-type" evidence="7">
    <location>
        <begin position="130"/>
        <end position="160"/>
    </location>
</feature>
<feature type="domain" description="C2H2-type" evidence="7">
    <location>
        <begin position="100"/>
        <end position="129"/>
    </location>
</feature>
<dbReference type="EMBL" id="CAJVPA010000088">
    <property type="protein sequence ID" value="CAG8315133.1"/>
    <property type="molecule type" value="Genomic_DNA"/>
</dbReference>
<dbReference type="Gene3D" id="3.30.160.60">
    <property type="entry name" value="Classic Zinc Finger"/>
    <property type="match status" value="5"/>
</dbReference>
<feature type="domain" description="C2H2-type" evidence="7">
    <location>
        <begin position="223"/>
        <end position="259"/>
    </location>
</feature>
<keyword evidence="1" id="KW-0479">Metal-binding</keyword>
<reference evidence="8" key="1">
    <citation type="submission" date="2021-07" db="EMBL/GenBank/DDBJ databases">
        <authorList>
            <person name="Branca A.L. A."/>
        </authorList>
    </citation>
    <scope>NUCLEOTIDE SEQUENCE</scope>
</reference>
<evidence type="ECO:0000313" key="8">
    <source>
        <dbReference type="EMBL" id="CAG8315133.1"/>
    </source>
</evidence>